<dbReference type="PANTHER" id="PTHR23120">
    <property type="entry name" value="MAESTRO-RELATED HEAT DOMAIN-CONTAINING"/>
    <property type="match status" value="1"/>
</dbReference>
<dbReference type="RefSeq" id="XP_060538728.1">
    <property type="nucleotide sequence ID" value="XM_060682745.1"/>
</dbReference>
<reference evidence="3" key="1">
    <citation type="submission" date="2025-08" db="UniProtKB">
        <authorList>
            <consortium name="RefSeq"/>
        </authorList>
    </citation>
    <scope>IDENTIFICATION</scope>
    <source>
        <tissue evidence="3">Blood</tissue>
    </source>
</reference>
<name>A0ABM3YRI5_PANGU</name>
<dbReference type="SUPFAM" id="SSF48371">
    <property type="entry name" value="ARM repeat"/>
    <property type="match status" value="1"/>
</dbReference>
<dbReference type="InterPro" id="IPR011989">
    <property type="entry name" value="ARM-like"/>
</dbReference>
<gene>
    <name evidence="3" type="primary">LOC117676466</name>
</gene>
<proteinExistence type="predicted"/>
<dbReference type="InterPro" id="IPR055406">
    <property type="entry name" value="HEAT_Maestro"/>
</dbReference>
<evidence type="ECO:0000313" key="3">
    <source>
        <dbReference type="RefSeq" id="XP_060538728.1"/>
    </source>
</evidence>
<keyword evidence="2" id="KW-1185">Reference proteome</keyword>
<dbReference type="InterPro" id="IPR045206">
    <property type="entry name" value="Maestro_heat-like_prot"/>
</dbReference>
<evidence type="ECO:0000313" key="2">
    <source>
        <dbReference type="Proteomes" id="UP001652622"/>
    </source>
</evidence>
<accession>A0ABM3YRI5</accession>
<dbReference type="Pfam" id="PF23227">
    <property type="entry name" value="HEAT_MROH2B_C"/>
    <property type="match status" value="1"/>
</dbReference>
<dbReference type="Proteomes" id="UP001652622">
    <property type="component" value="Unplaced"/>
</dbReference>
<protein>
    <submittedName>
        <fullName evidence="3">Maestro heat-like repeat-containing protein family member 7</fullName>
    </submittedName>
</protein>
<feature type="domain" description="Maestro/Maestro-like HEAT-repeats" evidence="1">
    <location>
        <begin position="179"/>
        <end position="438"/>
    </location>
</feature>
<organism evidence="2 3">
    <name type="scientific">Pantherophis guttatus</name>
    <name type="common">Corn snake</name>
    <name type="synonym">Elaphe guttata</name>
    <dbReference type="NCBI Taxonomy" id="94885"/>
    <lineage>
        <taxon>Eukaryota</taxon>
        <taxon>Metazoa</taxon>
        <taxon>Chordata</taxon>
        <taxon>Craniata</taxon>
        <taxon>Vertebrata</taxon>
        <taxon>Euteleostomi</taxon>
        <taxon>Lepidosauria</taxon>
        <taxon>Squamata</taxon>
        <taxon>Bifurcata</taxon>
        <taxon>Unidentata</taxon>
        <taxon>Episquamata</taxon>
        <taxon>Toxicofera</taxon>
        <taxon>Serpentes</taxon>
        <taxon>Colubroidea</taxon>
        <taxon>Colubridae</taxon>
        <taxon>Colubrinae</taxon>
        <taxon>Pantherophis</taxon>
    </lineage>
</organism>
<dbReference type="Gene3D" id="1.25.10.10">
    <property type="entry name" value="Leucine-rich Repeat Variant"/>
    <property type="match status" value="2"/>
</dbReference>
<dbReference type="PANTHER" id="PTHR23120:SF18">
    <property type="entry name" value="MAESTRO HEAT-LIKE REPEAT FAMILY MEMBER 8"/>
    <property type="match status" value="1"/>
</dbReference>
<dbReference type="InterPro" id="IPR016024">
    <property type="entry name" value="ARM-type_fold"/>
</dbReference>
<evidence type="ECO:0000259" key="1">
    <source>
        <dbReference type="Pfam" id="PF23227"/>
    </source>
</evidence>
<sequence length="505" mass="57025">MIEEQLLENLLTRLQSQHKMELQPPSLSISLTQALYEVISVLESRDTIQGLFPELLMTFLVELHFSSQRDSLPDVDFLQQCGQVKGQVSFAVEAIKMLLIRIGCRYEVTFMEKKRDGRCYNAAGNSCRAAPSWPDYQVLDLLFSVLSKNSETHKPTIIAVFVELLHYQDIDQFPSEQIFESLEEWTQNPSPDVRSLAVRALGILAIHPDKVEEVKVLMPTLLGSLEETDNGVILEAITALQNVLKFMQRSDVVTLAEKLLPLFSTTDAKVRNSAIVLFAELPNLVKKKEKYLIQEQVNQSLVPLLLHLQDEEPDVVKGCQDALLRCFRFLGWSLPKKISSKKAWHDHPLIPESLCRQISWKVKTIPAVLLQCLDHLQCPQVSIRRAATIFIGCVAQSADPVAITQENKDLIFISLSKLQHDPDPSVRVAAMEAMQMVQDACGGPSIALRSQTHFNLDREERVFSQGHWEAPDPSLTHRWNPSSPVSHRIVTGFVRRRQSGAARQT</sequence>
<dbReference type="GeneID" id="117676466"/>